<dbReference type="Proteomes" id="UP000008810">
    <property type="component" value="Chromosome 4"/>
</dbReference>
<gene>
    <name evidence="6" type="ORF">BRADI_4g42671v3</name>
</gene>
<dbReference type="FunCoup" id="A0A2K2CTU8">
    <property type="interactions" value="165"/>
</dbReference>
<keyword evidence="1" id="KW-0479">Metal-binding</keyword>
<evidence type="ECO:0000256" key="4">
    <source>
        <dbReference type="PROSITE-ProRule" id="PRU00175"/>
    </source>
</evidence>
<dbReference type="SUPFAM" id="SSF57850">
    <property type="entry name" value="RING/U-box"/>
    <property type="match status" value="1"/>
</dbReference>
<dbReference type="PANTHER" id="PTHR45931:SF23">
    <property type="entry name" value="OS12G0134500 PROTEIN"/>
    <property type="match status" value="1"/>
</dbReference>
<evidence type="ECO:0000256" key="3">
    <source>
        <dbReference type="ARBA" id="ARBA00022833"/>
    </source>
</evidence>
<dbReference type="STRING" id="15368.A0A2K2CTU8"/>
<keyword evidence="2 4" id="KW-0863">Zinc-finger</keyword>
<accession>A0A2K2CTU8</accession>
<dbReference type="InterPro" id="IPR051834">
    <property type="entry name" value="RING_finger_E3_ligase"/>
</dbReference>
<dbReference type="PROSITE" id="PS50089">
    <property type="entry name" value="ZF_RING_2"/>
    <property type="match status" value="1"/>
</dbReference>
<reference evidence="6 7" key="1">
    <citation type="journal article" date="2010" name="Nature">
        <title>Genome sequencing and analysis of the model grass Brachypodium distachyon.</title>
        <authorList>
            <consortium name="International Brachypodium Initiative"/>
        </authorList>
    </citation>
    <scope>NUCLEOTIDE SEQUENCE [LARGE SCALE GENOMIC DNA]</scope>
    <source>
        <strain evidence="6 7">Bd21</strain>
    </source>
</reference>
<dbReference type="EMBL" id="CM000883">
    <property type="protein sequence ID" value="PNT65451.1"/>
    <property type="molecule type" value="Genomic_DNA"/>
</dbReference>
<evidence type="ECO:0000259" key="5">
    <source>
        <dbReference type="PROSITE" id="PS50089"/>
    </source>
</evidence>
<reference evidence="6" key="2">
    <citation type="submission" date="2017-06" db="EMBL/GenBank/DDBJ databases">
        <title>WGS assembly of Brachypodium distachyon.</title>
        <authorList>
            <consortium name="The International Brachypodium Initiative"/>
            <person name="Lucas S."/>
            <person name="Harmon-Smith M."/>
            <person name="Lail K."/>
            <person name="Tice H."/>
            <person name="Grimwood J."/>
            <person name="Bruce D."/>
            <person name="Barry K."/>
            <person name="Shu S."/>
            <person name="Lindquist E."/>
            <person name="Wang M."/>
            <person name="Pitluck S."/>
            <person name="Vogel J.P."/>
            <person name="Garvin D.F."/>
            <person name="Mockler T.C."/>
            <person name="Schmutz J."/>
            <person name="Rokhsar D."/>
            <person name="Bevan M.W."/>
        </authorList>
    </citation>
    <scope>NUCLEOTIDE SEQUENCE</scope>
    <source>
        <strain evidence="6">Bd21</strain>
    </source>
</reference>
<organism evidence="6">
    <name type="scientific">Brachypodium distachyon</name>
    <name type="common">Purple false brome</name>
    <name type="synonym">Trachynia distachya</name>
    <dbReference type="NCBI Taxonomy" id="15368"/>
    <lineage>
        <taxon>Eukaryota</taxon>
        <taxon>Viridiplantae</taxon>
        <taxon>Streptophyta</taxon>
        <taxon>Embryophyta</taxon>
        <taxon>Tracheophyta</taxon>
        <taxon>Spermatophyta</taxon>
        <taxon>Magnoliopsida</taxon>
        <taxon>Liliopsida</taxon>
        <taxon>Poales</taxon>
        <taxon>Poaceae</taxon>
        <taxon>BOP clade</taxon>
        <taxon>Pooideae</taxon>
        <taxon>Stipodae</taxon>
        <taxon>Brachypodieae</taxon>
        <taxon>Brachypodium</taxon>
    </lineage>
</organism>
<proteinExistence type="predicted"/>
<evidence type="ECO:0000256" key="1">
    <source>
        <dbReference type="ARBA" id="ARBA00022723"/>
    </source>
</evidence>
<feature type="domain" description="RING-type" evidence="5">
    <location>
        <begin position="114"/>
        <end position="157"/>
    </location>
</feature>
<dbReference type="GO" id="GO:0008270">
    <property type="term" value="F:zinc ion binding"/>
    <property type="evidence" value="ECO:0007669"/>
    <property type="project" value="UniProtKB-KW"/>
</dbReference>
<dbReference type="Gramene" id="PNT65451">
    <property type="protein sequence ID" value="PNT65451"/>
    <property type="gene ID" value="BRADI_4g42671v3"/>
</dbReference>
<dbReference type="FunFam" id="3.30.40.10:FF:000727">
    <property type="entry name" value="Zinc finger, C3HC4 type family protein, expressed"/>
    <property type="match status" value="1"/>
</dbReference>
<dbReference type="Gene3D" id="3.30.40.10">
    <property type="entry name" value="Zinc/RING finger domain, C3HC4 (zinc finger)"/>
    <property type="match status" value="1"/>
</dbReference>
<evidence type="ECO:0000313" key="8">
    <source>
        <dbReference type="Proteomes" id="UP000008810"/>
    </source>
</evidence>
<dbReference type="SMART" id="SM00184">
    <property type="entry name" value="RING"/>
    <property type="match status" value="1"/>
</dbReference>
<dbReference type="PANTHER" id="PTHR45931">
    <property type="entry name" value="SI:CH211-59O9.10"/>
    <property type="match status" value="1"/>
</dbReference>
<protein>
    <recommendedName>
        <fullName evidence="5">RING-type domain-containing protein</fullName>
    </recommendedName>
</protein>
<dbReference type="AlphaFoldDB" id="A0A2K2CTU8"/>
<evidence type="ECO:0000256" key="2">
    <source>
        <dbReference type="ARBA" id="ARBA00022771"/>
    </source>
</evidence>
<dbReference type="OrthoDB" id="696294at2759"/>
<dbReference type="Pfam" id="PF13639">
    <property type="entry name" value="zf-RING_2"/>
    <property type="match status" value="1"/>
</dbReference>
<dbReference type="EnsemblPlants" id="PNT65451">
    <property type="protein sequence ID" value="PNT65451"/>
    <property type="gene ID" value="BRADI_4g42671v3"/>
</dbReference>
<keyword evidence="3" id="KW-0862">Zinc</keyword>
<dbReference type="InterPro" id="IPR001841">
    <property type="entry name" value="Znf_RING"/>
</dbReference>
<reference evidence="7" key="3">
    <citation type="submission" date="2018-08" db="UniProtKB">
        <authorList>
            <consortium name="EnsemblPlants"/>
        </authorList>
    </citation>
    <scope>IDENTIFICATION</scope>
    <source>
        <strain evidence="7">cv. Bd21</strain>
    </source>
</reference>
<dbReference type="GO" id="GO:0005737">
    <property type="term" value="C:cytoplasm"/>
    <property type="evidence" value="ECO:0000318"/>
    <property type="project" value="GO_Central"/>
</dbReference>
<dbReference type="InParanoid" id="A0A2K2CTU8"/>
<dbReference type="GO" id="GO:0016567">
    <property type="term" value="P:protein ubiquitination"/>
    <property type="evidence" value="ECO:0000318"/>
    <property type="project" value="GO_Central"/>
</dbReference>
<dbReference type="InterPro" id="IPR013083">
    <property type="entry name" value="Znf_RING/FYVE/PHD"/>
</dbReference>
<keyword evidence="8" id="KW-1185">Reference proteome</keyword>
<name>A0A2K2CTU8_BRADI</name>
<evidence type="ECO:0000313" key="7">
    <source>
        <dbReference type="EnsemblPlants" id="PNT65451"/>
    </source>
</evidence>
<evidence type="ECO:0000313" key="6">
    <source>
        <dbReference type="EMBL" id="PNT65451.1"/>
    </source>
</evidence>
<dbReference type="GO" id="GO:0061630">
    <property type="term" value="F:ubiquitin protein ligase activity"/>
    <property type="evidence" value="ECO:0000318"/>
    <property type="project" value="GO_Central"/>
</dbReference>
<sequence>MTARGVSLDWVIIPIVGAVVISRRALPWTYGVTASALQRIEDEDNDEIVTMEEEGRYLREVLGMEDEDDDYGDADVMMDVAYANGGFGAVPASGESVSTLETRKHDGSGGDGGCVICLEEYEVGEELSVVPCEHRHEFHRSCLEQWLALSRLCPLCRHALPAGRA</sequence>
<dbReference type="CDD" id="cd16454">
    <property type="entry name" value="RING-H2_PA-TM-RING"/>
    <property type="match status" value="1"/>
</dbReference>